<organism evidence="1 2">
    <name type="scientific">Aspergillus versicolor CBS 583.65</name>
    <dbReference type="NCBI Taxonomy" id="1036611"/>
    <lineage>
        <taxon>Eukaryota</taxon>
        <taxon>Fungi</taxon>
        <taxon>Dikarya</taxon>
        <taxon>Ascomycota</taxon>
        <taxon>Pezizomycotina</taxon>
        <taxon>Eurotiomycetes</taxon>
        <taxon>Eurotiomycetidae</taxon>
        <taxon>Eurotiales</taxon>
        <taxon>Aspergillaceae</taxon>
        <taxon>Aspergillus</taxon>
        <taxon>Aspergillus subgen. Nidulantes</taxon>
    </lineage>
</organism>
<proteinExistence type="predicted"/>
<dbReference type="Proteomes" id="UP000184073">
    <property type="component" value="Unassembled WGS sequence"/>
</dbReference>
<evidence type="ECO:0000313" key="1">
    <source>
        <dbReference type="EMBL" id="OJJ06729.1"/>
    </source>
</evidence>
<dbReference type="AlphaFoldDB" id="A0A1L9PYV9"/>
<name>A0A1L9PYV9_ASPVE</name>
<keyword evidence="2" id="KW-1185">Reference proteome</keyword>
<dbReference type="RefSeq" id="XP_040672491.1">
    <property type="nucleotide sequence ID" value="XM_040810736.1"/>
</dbReference>
<dbReference type="EMBL" id="KV878135">
    <property type="protein sequence ID" value="OJJ06729.1"/>
    <property type="molecule type" value="Genomic_DNA"/>
</dbReference>
<dbReference type="GeneID" id="63726247"/>
<gene>
    <name evidence="1" type="ORF">ASPVEDRAFT_334556</name>
</gene>
<evidence type="ECO:0000313" key="2">
    <source>
        <dbReference type="Proteomes" id="UP000184073"/>
    </source>
</evidence>
<dbReference type="VEuPathDB" id="FungiDB:ASPVEDRAFT_334556"/>
<sequence>MNRFLGSAGLFSYSAGLVAVFQSTGGEDWRTSRGILEEVRSVFHRCLYRMGDHQRAISRVEMLPNPLRVLLTDITLYPVIQLCTSYYPVIQLYTRLLFSLTGSTRRTRCHPAVRHPANQDGNYSVKIKIFSIICRRKKENEKVVY</sequence>
<protein>
    <submittedName>
        <fullName evidence="1">Uncharacterized protein</fullName>
    </submittedName>
</protein>
<accession>A0A1L9PYV9</accession>
<reference evidence="2" key="1">
    <citation type="journal article" date="2017" name="Genome Biol.">
        <title>Comparative genomics reveals high biological diversity and specific adaptations in the industrially and medically important fungal genus Aspergillus.</title>
        <authorList>
            <person name="de Vries R.P."/>
            <person name="Riley R."/>
            <person name="Wiebenga A."/>
            <person name="Aguilar-Osorio G."/>
            <person name="Amillis S."/>
            <person name="Uchima C.A."/>
            <person name="Anderluh G."/>
            <person name="Asadollahi M."/>
            <person name="Askin M."/>
            <person name="Barry K."/>
            <person name="Battaglia E."/>
            <person name="Bayram O."/>
            <person name="Benocci T."/>
            <person name="Braus-Stromeyer S.A."/>
            <person name="Caldana C."/>
            <person name="Canovas D."/>
            <person name="Cerqueira G.C."/>
            <person name="Chen F."/>
            <person name="Chen W."/>
            <person name="Choi C."/>
            <person name="Clum A."/>
            <person name="Dos Santos R.A."/>
            <person name="Damasio A.R."/>
            <person name="Diallinas G."/>
            <person name="Emri T."/>
            <person name="Fekete E."/>
            <person name="Flipphi M."/>
            <person name="Freyberg S."/>
            <person name="Gallo A."/>
            <person name="Gournas C."/>
            <person name="Habgood R."/>
            <person name="Hainaut M."/>
            <person name="Harispe M.L."/>
            <person name="Henrissat B."/>
            <person name="Hilden K.S."/>
            <person name="Hope R."/>
            <person name="Hossain A."/>
            <person name="Karabika E."/>
            <person name="Karaffa L."/>
            <person name="Karanyi Z."/>
            <person name="Krasevec N."/>
            <person name="Kuo A."/>
            <person name="Kusch H."/>
            <person name="LaButti K."/>
            <person name="Lagendijk E.L."/>
            <person name="Lapidus A."/>
            <person name="Levasseur A."/>
            <person name="Lindquist E."/>
            <person name="Lipzen A."/>
            <person name="Logrieco A.F."/>
            <person name="MacCabe A."/>
            <person name="Maekelae M.R."/>
            <person name="Malavazi I."/>
            <person name="Melin P."/>
            <person name="Meyer V."/>
            <person name="Mielnichuk N."/>
            <person name="Miskei M."/>
            <person name="Molnar A.P."/>
            <person name="Mule G."/>
            <person name="Ngan C.Y."/>
            <person name="Orejas M."/>
            <person name="Orosz E."/>
            <person name="Ouedraogo J.P."/>
            <person name="Overkamp K.M."/>
            <person name="Park H.-S."/>
            <person name="Perrone G."/>
            <person name="Piumi F."/>
            <person name="Punt P.J."/>
            <person name="Ram A.F."/>
            <person name="Ramon A."/>
            <person name="Rauscher S."/>
            <person name="Record E."/>
            <person name="Riano-Pachon D.M."/>
            <person name="Robert V."/>
            <person name="Roehrig J."/>
            <person name="Ruller R."/>
            <person name="Salamov A."/>
            <person name="Salih N.S."/>
            <person name="Samson R.A."/>
            <person name="Sandor E."/>
            <person name="Sanguinetti M."/>
            <person name="Schuetze T."/>
            <person name="Sepcic K."/>
            <person name="Shelest E."/>
            <person name="Sherlock G."/>
            <person name="Sophianopoulou V."/>
            <person name="Squina F.M."/>
            <person name="Sun H."/>
            <person name="Susca A."/>
            <person name="Todd R.B."/>
            <person name="Tsang A."/>
            <person name="Unkles S.E."/>
            <person name="van de Wiele N."/>
            <person name="van Rossen-Uffink D."/>
            <person name="Oliveira J.V."/>
            <person name="Vesth T.C."/>
            <person name="Visser J."/>
            <person name="Yu J.-H."/>
            <person name="Zhou M."/>
            <person name="Andersen M.R."/>
            <person name="Archer D.B."/>
            <person name="Baker S.E."/>
            <person name="Benoit I."/>
            <person name="Brakhage A.A."/>
            <person name="Braus G.H."/>
            <person name="Fischer R."/>
            <person name="Frisvad J.C."/>
            <person name="Goldman G.H."/>
            <person name="Houbraken J."/>
            <person name="Oakley B."/>
            <person name="Pocsi I."/>
            <person name="Scazzocchio C."/>
            <person name="Seiboth B."/>
            <person name="vanKuyk P.A."/>
            <person name="Wortman J."/>
            <person name="Dyer P.S."/>
            <person name="Grigoriev I.V."/>
        </authorList>
    </citation>
    <scope>NUCLEOTIDE SEQUENCE [LARGE SCALE GENOMIC DNA]</scope>
    <source>
        <strain evidence="2">CBS 583.65</strain>
    </source>
</reference>